<name>A0A173S603_9FIRM</name>
<keyword evidence="1" id="KW-1133">Transmembrane helix</keyword>
<dbReference type="EMBL" id="CYXX01000004">
    <property type="protein sequence ID" value="CUM85189.1"/>
    <property type="molecule type" value="Genomic_DNA"/>
</dbReference>
<evidence type="ECO:0000313" key="3">
    <source>
        <dbReference type="Proteomes" id="UP000095453"/>
    </source>
</evidence>
<evidence type="ECO:0000256" key="1">
    <source>
        <dbReference type="SAM" id="Phobius"/>
    </source>
</evidence>
<organism evidence="2 3">
    <name type="scientific">Roseburia inulinivorans</name>
    <dbReference type="NCBI Taxonomy" id="360807"/>
    <lineage>
        <taxon>Bacteria</taxon>
        <taxon>Bacillati</taxon>
        <taxon>Bacillota</taxon>
        <taxon>Clostridia</taxon>
        <taxon>Lachnospirales</taxon>
        <taxon>Lachnospiraceae</taxon>
        <taxon>Roseburia</taxon>
    </lineage>
</organism>
<evidence type="ECO:0000313" key="2">
    <source>
        <dbReference type="EMBL" id="CUM85189.1"/>
    </source>
</evidence>
<gene>
    <name evidence="2" type="ORF">ERS852444_00782</name>
</gene>
<dbReference type="AlphaFoldDB" id="A0A173S603"/>
<accession>A0A173S603</accession>
<proteinExistence type="predicted"/>
<dbReference type="Proteomes" id="UP000095453">
    <property type="component" value="Unassembled WGS sequence"/>
</dbReference>
<feature type="transmembrane region" description="Helical" evidence="1">
    <location>
        <begin position="12"/>
        <end position="30"/>
    </location>
</feature>
<keyword evidence="1" id="KW-0812">Transmembrane</keyword>
<dbReference type="RefSeq" id="WP_055168042.1">
    <property type="nucleotide sequence ID" value="NZ_CYXX01000004.1"/>
</dbReference>
<sequence length="69" mass="7451">MHLRGDSVREIPFMLFLGLLFAVTVGWWVFLTLTVSVVFGNVAAAVFAVCSALSVTVGYGLVRASDSRE</sequence>
<feature type="transmembrane region" description="Helical" evidence="1">
    <location>
        <begin position="42"/>
        <end position="62"/>
    </location>
</feature>
<protein>
    <submittedName>
        <fullName evidence="2">Uncharacterized protein</fullName>
    </submittedName>
</protein>
<keyword evidence="1" id="KW-0472">Membrane</keyword>
<reference evidence="2 3" key="1">
    <citation type="submission" date="2015-09" db="EMBL/GenBank/DDBJ databases">
        <authorList>
            <consortium name="Pathogen Informatics"/>
        </authorList>
    </citation>
    <scope>NUCLEOTIDE SEQUENCE [LARGE SCALE GENOMIC DNA]</scope>
    <source>
        <strain evidence="2 3">2789STDY5608887</strain>
    </source>
</reference>